<dbReference type="AlphaFoldDB" id="A0AAV3RT65"/>
<comment type="caution">
    <text evidence="1">The sequence shown here is derived from an EMBL/GenBank/DDBJ whole genome shotgun (WGS) entry which is preliminary data.</text>
</comment>
<dbReference type="Proteomes" id="UP001454036">
    <property type="component" value="Unassembled WGS sequence"/>
</dbReference>
<keyword evidence="2" id="KW-1185">Reference proteome</keyword>
<dbReference type="EMBL" id="BAABME010029755">
    <property type="protein sequence ID" value="GAA0184090.1"/>
    <property type="molecule type" value="Genomic_DNA"/>
</dbReference>
<evidence type="ECO:0000313" key="1">
    <source>
        <dbReference type="EMBL" id="GAA0184090.1"/>
    </source>
</evidence>
<evidence type="ECO:0000313" key="2">
    <source>
        <dbReference type="Proteomes" id="UP001454036"/>
    </source>
</evidence>
<accession>A0AAV3RT65</accession>
<reference evidence="1 2" key="1">
    <citation type="submission" date="2024-01" db="EMBL/GenBank/DDBJ databases">
        <title>The complete chloroplast genome sequence of Lithospermum erythrorhizon: insights into the phylogenetic relationship among Boraginaceae species and the maternal lineages of purple gromwells.</title>
        <authorList>
            <person name="Okada T."/>
            <person name="Watanabe K."/>
        </authorList>
    </citation>
    <scope>NUCLEOTIDE SEQUENCE [LARGE SCALE GENOMIC DNA]</scope>
</reference>
<organism evidence="1 2">
    <name type="scientific">Lithospermum erythrorhizon</name>
    <name type="common">Purple gromwell</name>
    <name type="synonym">Lithospermum officinale var. erythrorhizon</name>
    <dbReference type="NCBI Taxonomy" id="34254"/>
    <lineage>
        <taxon>Eukaryota</taxon>
        <taxon>Viridiplantae</taxon>
        <taxon>Streptophyta</taxon>
        <taxon>Embryophyta</taxon>
        <taxon>Tracheophyta</taxon>
        <taxon>Spermatophyta</taxon>
        <taxon>Magnoliopsida</taxon>
        <taxon>eudicotyledons</taxon>
        <taxon>Gunneridae</taxon>
        <taxon>Pentapetalae</taxon>
        <taxon>asterids</taxon>
        <taxon>lamiids</taxon>
        <taxon>Boraginales</taxon>
        <taxon>Boraginaceae</taxon>
        <taxon>Boraginoideae</taxon>
        <taxon>Lithospermeae</taxon>
        <taxon>Lithospermum</taxon>
    </lineage>
</organism>
<name>A0AAV3RT65_LITER</name>
<gene>
    <name evidence="1" type="ORF">LIER_42514</name>
</gene>
<sequence length="113" mass="13437">MAHTMRIIRRFSPPPKRTKTYDLHEELAQVRLKVGTLEQELQDPWGRVSNYPWDMALKDQELRRAQVERHATNQAAFVARREMKGIRHAYFYDSLRRCRCIGAVVLSDFVFNF</sequence>
<protein>
    <submittedName>
        <fullName evidence="1">Uncharacterized protein</fullName>
    </submittedName>
</protein>
<proteinExistence type="predicted"/>